<evidence type="ECO:0000313" key="2">
    <source>
        <dbReference type="Proteomes" id="UP001151760"/>
    </source>
</evidence>
<dbReference type="InterPro" id="IPR021109">
    <property type="entry name" value="Peptidase_aspartic_dom_sf"/>
</dbReference>
<keyword evidence="1" id="KW-0695">RNA-directed DNA polymerase</keyword>
<dbReference type="Gene3D" id="2.40.70.10">
    <property type="entry name" value="Acid Proteases"/>
    <property type="match status" value="1"/>
</dbReference>
<evidence type="ECO:0000313" key="1">
    <source>
        <dbReference type="EMBL" id="GJS72729.1"/>
    </source>
</evidence>
<reference evidence="1" key="1">
    <citation type="journal article" date="2022" name="Int. J. Mol. Sci.">
        <title>Draft Genome of Tanacetum Coccineum: Genomic Comparison of Closely Related Tanacetum-Family Plants.</title>
        <authorList>
            <person name="Yamashiro T."/>
            <person name="Shiraishi A."/>
            <person name="Nakayama K."/>
            <person name="Satake H."/>
        </authorList>
    </citation>
    <scope>NUCLEOTIDE SEQUENCE</scope>
</reference>
<keyword evidence="1" id="KW-0808">Transferase</keyword>
<sequence length="284" mass="31644">MFMGGLKPEVGTPMRMFQANTLSESYQLARMQEGTNTILKPRYNSPWLPTPKQSTTTYASKAMTTPVKSNSVGQNSGYVTRNGVHKPYRLTQKELEDKRAKGQCFYYDQKFVPGHKCSGQLHSIEVIAEGDLDNHIDGDDETYEDCVGDMVGVTNNPQITLNALSGLNSYKTMRVKYRIGKQVVHILIDCGSTHNFLDIHTAKKLGCRLAKTTPMQVSVANGQRMMSTFGNEGMLKQAKLSSMDLCVYPVQLCQMESVRSVSAKVEQVLTQFAKVFEVPKDLPP</sequence>
<accession>A0ABQ4Y501</accession>
<reference evidence="1" key="2">
    <citation type="submission" date="2022-01" db="EMBL/GenBank/DDBJ databases">
        <authorList>
            <person name="Yamashiro T."/>
            <person name="Shiraishi A."/>
            <person name="Satake H."/>
            <person name="Nakayama K."/>
        </authorList>
    </citation>
    <scope>NUCLEOTIDE SEQUENCE</scope>
</reference>
<keyword evidence="1" id="KW-0548">Nucleotidyltransferase</keyword>
<dbReference type="GO" id="GO:0003964">
    <property type="term" value="F:RNA-directed DNA polymerase activity"/>
    <property type="evidence" value="ECO:0007669"/>
    <property type="project" value="UniProtKB-KW"/>
</dbReference>
<organism evidence="1 2">
    <name type="scientific">Tanacetum coccineum</name>
    <dbReference type="NCBI Taxonomy" id="301880"/>
    <lineage>
        <taxon>Eukaryota</taxon>
        <taxon>Viridiplantae</taxon>
        <taxon>Streptophyta</taxon>
        <taxon>Embryophyta</taxon>
        <taxon>Tracheophyta</taxon>
        <taxon>Spermatophyta</taxon>
        <taxon>Magnoliopsida</taxon>
        <taxon>eudicotyledons</taxon>
        <taxon>Gunneridae</taxon>
        <taxon>Pentapetalae</taxon>
        <taxon>asterids</taxon>
        <taxon>campanulids</taxon>
        <taxon>Asterales</taxon>
        <taxon>Asteraceae</taxon>
        <taxon>Asteroideae</taxon>
        <taxon>Anthemideae</taxon>
        <taxon>Anthemidinae</taxon>
        <taxon>Tanacetum</taxon>
    </lineage>
</organism>
<gene>
    <name evidence="1" type="ORF">Tco_0705570</name>
</gene>
<name>A0ABQ4Y501_9ASTR</name>
<dbReference type="EMBL" id="BQNB010010100">
    <property type="protein sequence ID" value="GJS72729.1"/>
    <property type="molecule type" value="Genomic_DNA"/>
</dbReference>
<dbReference type="SUPFAM" id="SSF50630">
    <property type="entry name" value="Acid proteases"/>
    <property type="match status" value="1"/>
</dbReference>
<comment type="caution">
    <text evidence="1">The sequence shown here is derived from an EMBL/GenBank/DDBJ whole genome shotgun (WGS) entry which is preliminary data.</text>
</comment>
<proteinExistence type="predicted"/>
<dbReference type="Proteomes" id="UP001151760">
    <property type="component" value="Unassembled WGS sequence"/>
</dbReference>
<keyword evidence="2" id="KW-1185">Reference proteome</keyword>
<dbReference type="Pfam" id="PF13650">
    <property type="entry name" value="Asp_protease_2"/>
    <property type="match status" value="1"/>
</dbReference>
<protein>
    <submittedName>
        <fullName evidence="1">Reverse transcriptase</fullName>
    </submittedName>
</protein>
<dbReference type="CDD" id="cd00303">
    <property type="entry name" value="retropepsin_like"/>
    <property type="match status" value="1"/>
</dbReference>